<organism evidence="3 4">
    <name type="scientific">Candidatus Ornithomonoglobus merdipullorum</name>
    <dbReference type="NCBI Taxonomy" id="2840895"/>
    <lineage>
        <taxon>Bacteria</taxon>
        <taxon>Bacillati</taxon>
        <taxon>Bacillota</taxon>
        <taxon>Clostridia</taxon>
        <taxon>Candidatus Ornithomonoglobus</taxon>
    </lineage>
</organism>
<dbReference type="CDD" id="cd22786">
    <property type="entry name" value="DPBB_YuiC-like"/>
    <property type="match status" value="1"/>
</dbReference>
<evidence type="ECO:0000256" key="1">
    <source>
        <dbReference type="ARBA" id="ARBA00022729"/>
    </source>
</evidence>
<sequence length="382" mass="41430">MEFDELYKQKRLAEINRRREQKRRRRFRRKICTAITLAALCSATMGTYYTVSAKEVTITEINEFEGINTTMTVTTHAGDVADALKEQGIEVGTTDKLNKSADTELADNEEIVVRRGKEIKVVTPSSEETVVVTSADTHEALREAGYEADVEDEINLDGANIAESETVELKTVTVEYETVEEEIPFETVYEEDPESYVGEETVAAEGVPGTKVLTYKVNRYEDGTEKSRTLESEVVSAEPVNEVILQGTKEKPAPTAAPTAKTAAVTSTATESGGTINGYRYTKKITMNGTAYTGSPSQNGGSALTAMGTPAVYGVVAVDPSVIPLGSKVFVVSADGKYVYGVARAEDTGGAIKGNKIDLCFNSNSEAIQFGRRDCIVYVLEQ</sequence>
<name>A0A9D1SDZ0_9FIRM</name>
<dbReference type="Pfam" id="PF06725">
    <property type="entry name" value="3D"/>
    <property type="match status" value="1"/>
</dbReference>
<dbReference type="InterPro" id="IPR051933">
    <property type="entry name" value="Resuscitation_pf_RpfB"/>
</dbReference>
<dbReference type="AlphaFoldDB" id="A0A9D1SDZ0"/>
<dbReference type="InterPro" id="IPR036908">
    <property type="entry name" value="RlpA-like_sf"/>
</dbReference>
<dbReference type="Gene3D" id="2.40.40.10">
    <property type="entry name" value="RlpA-like domain"/>
    <property type="match status" value="1"/>
</dbReference>
<feature type="domain" description="G5" evidence="2">
    <location>
        <begin position="169"/>
        <end position="250"/>
    </location>
</feature>
<dbReference type="Proteomes" id="UP000824109">
    <property type="component" value="Unassembled WGS sequence"/>
</dbReference>
<dbReference type="InterPro" id="IPR010611">
    <property type="entry name" value="3D_dom"/>
</dbReference>
<dbReference type="EMBL" id="DVNB01000038">
    <property type="protein sequence ID" value="HIU56899.1"/>
    <property type="molecule type" value="Genomic_DNA"/>
</dbReference>
<proteinExistence type="predicted"/>
<dbReference type="SUPFAM" id="SSF50685">
    <property type="entry name" value="Barwin-like endoglucanases"/>
    <property type="match status" value="1"/>
</dbReference>
<dbReference type="GO" id="GO:0004553">
    <property type="term" value="F:hydrolase activity, hydrolyzing O-glycosyl compounds"/>
    <property type="evidence" value="ECO:0007669"/>
    <property type="project" value="InterPro"/>
</dbReference>
<evidence type="ECO:0000313" key="3">
    <source>
        <dbReference type="EMBL" id="HIU56899.1"/>
    </source>
</evidence>
<evidence type="ECO:0000313" key="4">
    <source>
        <dbReference type="Proteomes" id="UP000824109"/>
    </source>
</evidence>
<protein>
    <submittedName>
        <fullName evidence="3">G5 domain-containing protein</fullName>
    </submittedName>
</protein>
<gene>
    <name evidence="3" type="ORF">IAA61_03675</name>
</gene>
<dbReference type="GO" id="GO:0009254">
    <property type="term" value="P:peptidoglycan turnover"/>
    <property type="evidence" value="ECO:0007669"/>
    <property type="project" value="InterPro"/>
</dbReference>
<dbReference type="PANTHER" id="PTHR39160:SF4">
    <property type="entry name" value="RESUSCITATION-PROMOTING FACTOR RPFB"/>
    <property type="match status" value="1"/>
</dbReference>
<reference evidence="3" key="2">
    <citation type="journal article" date="2021" name="PeerJ">
        <title>Extensive microbial diversity within the chicken gut microbiome revealed by metagenomics and culture.</title>
        <authorList>
            <person name="Gilroy R."/>
            <person name="Ravi A."/>
            <person name="Getino M."/>
            <person name="Pursley I."/>
            <person name="Horton D.L."/>
            <person name="Alikhan N.F."/>
            <person name="Baker D."/>
            <person name="Gharbi K."/>
            <person name="Hall N."/>
            <person name="Watson M."/>
            <person name="Adriaenssens E.M."/>
            <person name="Foster-Nyarko E."/>
            <person name="Jarju S."/>
            <person name="Secka A."/>
            <person name="Antonio M."/>
            <person name="Oren A."/>
            <person name="Chaudhuri R.R."/>
            <person name="La Ragione R."/>
            <person name="Hildebrand F."/>
            <person name="Pallen M.J."/>
        </authorList>
    </citation>
    <scope>NUCLEOTIDE SEQUENCE</scope>
    <source>
        <strain evidence="3">USAMLcec3-3695</strain>
    </source>
</reference>
<dbReference type="SMART" id="SM01208">
    <property type="entry name" value="G5"/>
    <property type="match status" value="1"/>
</dbReference>
<dbReference type="Pfam" id="PF07501">
    <property type="entry name" value="G5"/>
    <property type="match status" value="1"/>
</dbReference>
<keyword evidence="1" id="KW-0732">Signal</keyword>
<dbReference type="PANTHER" id="PTHR39160">
    <property type="entry name" value="CELL WALL-BINDING PROTEIN YOCH"/>
    <property type="match status" value="1"/>
</dbReference>
<dbReference type="Gene3D" id="2.20.230.10">
    <property type="entry name" value="Resuscitation-promoting factor rpfb"/>
    <property type="match status" value="1"/>
</dbReference>
<dbReference type="InterPro" id="IPR011098">
    <property type="entry name" value="G5_dom"/>
</dbReference>
<reference evidence="3" key="1">
    <citation type="submission" date="2020-10" db="EMBL/GenBank/DDBJ databases">
        <authorList>
            <person name="Gilroy R."/>
        </authorList>
    </citation>
    <scope>NUCLEOTIDE SEQUENCE</scope>
    <source>
        <strain evidence="3">USAMLcec3-3695</strain>
    </source>
</reference>
<dbReference type="GO" id="GO:0019867">
    <property type="term" value="C:outer membrane"/>
    <property type="evidence" value="ECO:0007669"/>
    <property type="project" value="InterPro"/>
</dbReference>
<comment type="caution">
    <text evidence="3">The sequence shown here is derived from an EMBL/GenBank/DDBJ whole genome shotgun (WGS) entry which is preliminary data.</text>
</comment>
<evidence type="ECO:0000259" key="2">
    <source>
        <dbReference type="PROSITE" id="PS51109"/>
    </source>
</evidence>
<dbReference type="Pfam" id="PF03990">
    <property type="entry name" value="DUF348"/>
    <property type="match status" value="1"/>
</dbReference>
<accession>A0A9D1SDZ0</accession>
<dbReference type="PROSITE" id="PS51109">
    <property type="entry name" value="G5"/>
    <property type="match status" value="1"/>
</dbReference>
<dbReference type="InterPro" id="IPR007137">
    <property type="entry name" value="DUF348"/>
</dbReference>